<dbReference type="PANTHER" id="PTHR46481:SF10">
    <property type="entry name" value="ZINC FINGER BED DOMAIN-CONTAINING PROTEIN 39"/>
    <property type="match status" value="1"/>
</dbReference>
<dbReference type="AlphaFoldDB" id="A0A9N9HTT3"/>
<dbReference type="PANTHER" id="PTHR46481">
    <property type="entry name" value="ZINC FINGER BED DOMAIN-CONTAINING PROTEIN 4"/>
    <property type="match status" value="1"/>
</dbReference>
<organism evidence="6 7">
    <name type="scientific">Cetraspora pellucida</name>
    <dbReference type="NCBI Taxonomy" id="1433469"/>
    <lineage>
        <taxon>Eukaryota</taxon>
        <taxon>Fungi</taxon>
        <taxon>Fungi incertae sedis</taxon>
        <taxon>Mucoromycota</taxon>
        <taxon>Glomeromycotina</taxon>
        <taxon>Glomeromycetes</taxon>
        <taxon>Diversisporales</taxon>
        <taxon>Gigasporaceae</taxon>
        <taxon>Cetraspora</taxon>
    </lineage>
</organism>
<evidence type="ECO:0000256" key="1">
    <source>
        <dbReference type="ARBA" id="ARBA00004123"/>
    </source>
</evidence>
<dbReference type="GO" id="GO:0005634">
    <property type="term" value="C:nucleus"/>
    <property type="evidence" value="ECO:0007669"/>
    <property type="project" value="UniProtKB-SubCell"/>
</dbReference>
<keyword evidence="5" id="KW-0539">Nucleus</keyword>
<gene>
    <name evidence="6" type="ORF">CPELLU_LOCUS12071</name>
</gene>
<sequence>MSDNGDPYIGLTLHWINNSFQVKEMIGNISYFPYPYTSECLFNKIVEILDNLNLKHITVSGTVDNRHNIKSCLERSPKQKQFFLEAQMEMEDWDNFLFVVQNVSTRWNSTFYLLKQLTILKPVMYKYKSFLVEVTELVKLLYPYEVVTKKLSGSQYLTLSQAWFVINFIKGKLDCAITNNVNVQKFKTLLHESIKNRFLEPSKPIQLAVFLDPRTKDMQIFTEEEKNRTISEARIEYLELATNYYVDNISDTVPSDIMNADDDIFSDSLATYLQEHSNEQDDDNITNHEFNSYLLLPRVLSETDILQ</sequence>
<dbReference type="SUPFAM" id="SSF53098">
    <property type="entry name" value="Ribonuclease H-like"/>
    <property type="match status" value="1"/>
</dbReference>
<dbReference type="GO" id="GO:0008270">
    <property type="term" value="F:zinc ion binding"/>
    <property type="evidence" value="ECO:0007669"/>
    <property type="project" value="UniProtKB-KW"/>
</dbReference>
<feature type="non-terminal residue" evidence="6">
    <location>
        <position position="1"/>
    </location>
</feature>
<dbReference type="OrthoDB" id="2409584at2759"/>
<evidence type="ECO:0000256" key="3">
    <source>
        <dbReference type="ARBA" id="ARBA00022771"/>
    </source>
</evidence>
<evidence type="ECO:0000256" key="5">
    <source>
        <dbReference type="ARBA" id="ARBA00023242"/>
    </source>
</evidence>
<comment type="caution">
    <text evidence="6">The sequence shown here is derived from an EMBL/GenBank/DDBJ whole genome shotgun (WGS) entry which is preliminary data.</text>
</comment>
<proteinExistence type="predicted"/>
<accession>A0A9N9HTT3</accession>
<keyword evidence="3" id="KW-0863">Zinc-finger</keyword>
<dbReference type="Proteomes" id="UP000789759">
    <property type="component" value="Unassembled WGS sequence"/>
</dbReference>
<evidence type="ECO:0000313" key="7">
    <source>
        <dbReference type="Proteomes" id="UP000789759"/>
    </source>
</evidence>
<dbReference type="InterPro" id="IPR012337">
    <property type="entry name" value="RNaseH-like_sf"/>
</dbReference>
<evidence type="ECO:0000256" key="2">
    <source>
        <dbReference type="ARBA" id="ARBA00022723"/>
    </source>
</evidence>
<evidence type="ECO:0000313" key="6">
    <source>
        <dbReference type="EMBL" id="CAG8705896.1"/>
    </source>
</evidence>
<keyword evidence="2" id="KW-0479">Metal-binding</keyword>
<name>A0A9N9HTT3_9GLOM</name>
<reference evidence="6" key="1">
    <citation type="submission" date="2021-06" db="EMBL/GenBank/DDBJ databases">
        <authorList>
            <person name="Kallberg Y."/>
            <person name="Tangrot J."/>
            <person name="Rosling A."/>
        </authorList>
    </citation>
    <scope>NUCLEOTIDE SEQUENCE</scope>
    <source>
        <strain evidence="6">FL966</strain>
    </source>
</reference>
<comment type="subcellular location">
    <subcellularLocation>
        <location evidence="1">Nucleus</location>
    </subcellularLocation>
</comment>
<dbReference type="EMBL" id="CAJVQA010011302">
    <property type="protein sequence ID" value="CAG8705896.1"/>
    <property type="molecule type" value="Genomic_DNA"/>
</dbReference>
<evidence type="ECO:0000256" key="4">
    <source>
        <dbReference type="ARBA" id="ARBA00022833"/>
    </source>
</evidence>
<protein>
    <submittedName>
        <fullName evidence="6">3992_t:CDS:1</fullName>
    </submittedName>
</protein>
<keyword evidence="4" id="KW-0862">Zinc</keyword>
<keyword evidence="7" id="KW-1185">Reference proteome</keyword>
<dbReference type="InterPro" id="IPR052035">
    <property type="entry name" value="ZnF_BED_domain_contain"/>
</dbReference>